<accession>A0ABX0N6C0</accession>
<dbReference type="InterPro" id="IPR036693">
    <property type="entry name" value="TF_LuxR_autoind-bd_dom_sf"/>
</dbReference>
<dbReference type="PROSITE" id="PS00622">
    <property type="entry name" value="HTH_LUXR_1"/>
    <property type="match status" value="1"/>
</dbReference>
<name>A0ABX0N6C0_9BURK</name>
<dbReference type="PANTHER" id="PTHR44688:SF25">
    <property type="entry name" value="HTH LUXR-TYPE DOMAIN-CONTAINING PROTEIN"/>
    <property type="match status" value="1"/>
</dbReference>
<evidence type="ECO:0000256" key="2">
    <source>
        <dbReference type="ARBA" id="ARBA00023125"/>
    </source>
</evidence>
<dbReference type="InterPro" id="IPR036388">
    <property type="entry name" value="WH-like_DNA-bd_sf"/>
</dbReference>
<evidence type="ECO:0000313" key="5">
    <source>
        <dbReference type="EMBL" id="NHZ67039.1"/>
    </source>
</evidence>
<dbReference type="Pfam" id="PF03472">
    <property type="entry name" value="Autoind_bind"/>
    <property type="match status" value="1"/>
</dbReference>
<keyword evidence="6" id="KW-1185">Reference proteome</keyword>
<dbReference type="EMBL" id="WHJF01000237">
    <property type="protein sequence ID" value="NHZ67039.1"/>
    <property type="molecule type" value="Genomic_DNA"/>
</dbReference>
<dbReference type="SUPFAM" id="SSF75516">
    <property type="entry name" value="Pheromone-binding domain of LuxR-like quorum-sensing transcription factors"/>
    <property type="match status" value="1"/>
</dbReference>
<proteinExistence type="predicted"/>
<dbReference type="Pfam" id="PF00196">
    <property type="entry name" value="GerE"/>
    <property type="match status" value="1"/>
</dbReference>
<dbReference type="InterPro" id="IPR016032">
    <property type="entry name" value="Sig_transdc_resp-reg_C-effctor"/>
</dbReference>
<dbReference type="InterPro" id="IPR000792">
    <property type="entry name" value="Tscrpt_reg_LuxR_C"/>
</dbReference>
<feature type="domain" description="HTH luxR-type" evidence="4">
    <location>
        <begin position="167"/>
        <end position="232"/>
    </location>
</feature>
<dbReference type="Gene3D" id="1.10.10.10">
    <property type="entry name" value="Winged helix-like DNA-binding domain superfamily/Winged helix DNA-binding domain"/>
    <property type="match status" value="1"/>
</dbReference>
<organism evidence="5 6">
    <name type="scientific">Massilia genomosp. 1</name>
    <dbReference type="NCBI Taxonomy" id="2609280"/>
    <lineage>
        <taxon>Bacteria</taxon>
        <taxon>Pseudomonadati</taxon>
        <taxon>Pseudomonadota</taxon>
        <taxon>Betaproteobacteria</taxon>
        <taxon>Burkholderiales</taxon>
        <taxon>Oxalobacteraceae</taxon>
        <taxon>Telluria group</taxon>
        <taxon>Massilia</taxon>
    </lineage>
</organism>
<dbReference type="PROSITE" id="PS50043">
    <property type="entry name" value="HTH_LUXR_2"/>
    <property type="match status" value="1"/>
</dbReference>
<dbReference type="SMART" id="SM00421">
    <property type="entry name" value="HTH_LUXR"/>
    <property type="match status" value="1"/>
</dbReference>
<evidence type="ECO:0000259" key="4">
    <source>
        <dbReference type="PROSITE" id="PS50043"/>
    </source>
</evidence>
<dbReference type="RefSeq" id="WP_167241208.1">
    <property type="nucleotide sequence ID" value="NZ_WHJF01000237.1"/>
</dbReference>
<dbReference type="SUPFAM" id="SSF46894">
    <property type="entry name" value="C-terminal effector domain of the bipartite response regulators"/>
    <property type="match status" value="1"/>
</dbReference>
<dbReference type="PRINTS" id="PR00038">
    <property type="entry name" value="HTHLUXR"/>
</dbReference>
<dbReference type="InterPro" id="IPR005143">
    <property type="entry name" value="TF_LuxR_autoind-bd_dom"/>
</dbReference>
<keyword evidence="3" id="KW-0804">Transcription</keyword>
<reference evidence="5 6" key="1">
    <citation type="submission" date="2019-10" db="EMBL/GenBank/DDBJ databases">
        <title>Taxonomy of Antarctic Massilia spp.: description of Massilia rubra sp. nov., Massilia aquatica sp. nov., Massilia mucilaginosa sp. nov., Massilia frigida sp. nov. isolated from streams, lakes and regoliths.</title>
        <authorList>
            <person name="Holochova P."/>
            <person name="Sedlacek I."/>
            <person name="Kralova S."/>
            <person name="Maslanova I."/>
            <person name="Busse H.-J."/>
            <person name="Stankova E."/>
            <person name="Vrbovska V."/>
            <person name="Kovarovic V."/>
            <person name="Bartak M."/>
            <person name="Svec P."/>
            <person name="Pantucek R."/>
        </authorList>
    </citation>
    <scope>NUCLEOTIDE SEQUENCE [LARGE SCALE GENOMIC DNA]</scope>
    <source>
        <strain evidence="5 6">CCM 8694</strain>
    </source>
</reference>
<dbReference type="Gene3D" id="3.30.450.80">
    <property type="entry name" value="Transcription factor LuxR-like, autoinducer-binding domain"/>
    <property type="match status" value="1"/>
</dbReference>
<evidence type="ECO:0000256" key="1">
    <source>
        <dbReference type="ARBA" id="ARBA00023015"/>
    </source>
</evidence>
<comment type="caution">
    <text evidence="5">The sequence shown here is derived from an EMBL/GenBank/DDBJ whole genome shotgun (WGS) entry which is preliminary data.</text>
</comment>
<dbReference type="Proteomes" id="UP000610594">
    <property type="component" value="Unassembled WGS sequence"/>
</dbReference>
<evidence type="ECO:0000256" key="3">
    <source>
        <dbReference type="ARBA" id="ARBA00023163"/>
    </source>
</evidence>
<keyword evidence="2" id="KW-0238">DNA-binding</keyword>
<sequence>MQIHDDVLHEISTTSSSEAGFKILKEEAFRLGMQTVSWVLKSPVALEDGRIATFDSYTPEWRAHYFQNNYLACDPTVKHGMTSIHPLIWSNTKELAPEFWEDADAFGLRVGFAQSLWDRHGRCSMLSLSRDRTELSQSELTLKLPQLSWLAQIAHTGLVRHISPAEAINEPAALTKREAEILQWVSTGMTSQQVADRLRVTKATIDKHMEAVRSKLHAENKVDAVVKAIRWGLI</sequence>
<keyword evidence="1" id="KW-0805">Transcription regulation</keyword>
<dbReference type="PANTHER" id="PTHR44688">
    <property type="entry name" value="DNA-BINDING TRANSCRIPTIONAL ACTIVATOR DEVR_DOSR"/>
    <property type="match status" value="1"/>
</dbReference>
<dbReference type="CDD" id="cd06170">
    <property type="entry name" value="LuxR_C_like"/>
    <property type="match status" value="1"/>
</dbReference>
<evidence type="ECO:0000313" key="6">
    <source>
        <dbReference type="Proteomes" id="UP000610594"/>
    </source>
</evidence>
<gene>
    <name evidence="5" type="ORF">F1735_33060</name>
</gene>
<protein>
    <recommendedName>
        <fullName evidence="4">HTH luxR-type domain-containing protein</fullName>
    </recommendedName>
</protein>